<evidence type="ECO:0000313" key="1">
    <source>
        <dbReference type="EMBL" id="AYG03438.1"/>
    </source>
</evidence>
<gene>
    <name evidence="1" type="ORF">D7I44_07735</name>
</gene>
<keyword evidence="2" id="KW-1185">Reference proteome</keyword>
<dbReference type="Proteomes" id="UP000275069">
    <property type="component" value="Chromosome"/>
</dbReference>
<dbReference type="OrthoDB" id="3243382at2"/>
<proteinExistence type="predicted"/>
<dbReference type="RefSeq" id="WP_120788970.1">
    <property type="nucleotide sequence ID" value="NZ_CP032624.1"/>
</dbReference>
<protein>
    <submittedName>
        <fullName evidence="1">Uncharacterized protein</fullName>
    </submittedName>
</protein>
<name>A0A387BL98_9MICO</name>
<reference evidence="1 2" key="1">
    <citation type="submission" date="2018-09" db="EMBL/GenBank/DDBJ databases">
        <title>Genome sequencing of strain 2DFW10M-5.</title>
        <authorList>
            <person name="Heo J."/>
            <person name="Kim S.-J."/>
            <person name="Kwon S.-W."/>
        </authorList>
    </citation>
    <scope>NUCLEOTIDE SEQUENCE [LARGE SCALE GENOMIC DNA]</scope>
    <source>
        <strain evidence="1 2">2DFW10M-5</strain>
    </source>
</reference>
<dbReference type="AlphaFoldDB" id="A0A387BL98"/>
<sequence length="420" mass="45653">MDTIHFAELSSAIPDPRLRAAARRDPLFDGLSEQLGAAVPLKPKTGTSGEPSSEWLDAIKVRRTRDIRLDTLAAIRSWDLLSAEQLAAFVGDERVAGSRSPAVAELLEVGAAGVVPRPTLRGDRLRVVRWTGDRRVERLVEPALTKSEWISTFGGIPHVGRGPASARPMLAAELGLRIAEFCEVEAVLPAVHSGITNIDGGPIHSLEMLHGDLTLVRGDGLRVVVELVTSSSPAVQMKVERWARYAHQRQRSDTGVVVVFVAVDQVGAEVSRSVAPQLRNIVKRASKLWPGAWQDPTSSRLLVGEWRRWFPERLAASPGFLPLEAEVLGSAGEFVERALLDPSDVTFDPGPDFDALGVTERAATLRATPHWLRRAPAKPSWPESVKALGLQRLPQPHAAALRIGVPRGAAGQVRAPWRIE</sequence>
<accession>A0A387BL98</accession>
<dbReference type="KEGG" id="gry:D7I44_07735"/>
<dbReference type="EMBL" id="CP032624">
    <property type="protein sequence ID" value="AYG03438.1"/>
    <property type="molecule type" value="Genomic_DNA"/>
</dbReference>
<organism evidence="1 2">
    <name type="scientific">Gryllotalpicola protaetiae</name>
    <dbReference type="NCBI Taxonomy" id="2419771"/>
    <lineage>
        <taxon>Bacteria</taxon>
        <taxon>Bacillati</taxon>
        <taxon>Actinomycetota</taxon>
        <taxon>Actinomycetes</taxon>
        <taxon>Micrococcales</taxon>
        <taxon>Microbacteriaceae</taxon>
        <taxon>Gryllotalpicola</taxon>
    </lineage>
</organism>
<evidence type="ECO:0000313" key="2">
    <source>
        <dbReference type="Proteomes" id="UP000275069"/>
    </source>
</evidence>